<organism evidence="1 2">
    <name type="scientific">Armillaria novae-zelandiae</name>
    <dbReference type="NCBI Taxonomy" id="153914"/>
    <lineage>
        <taxon>Eukaryota</taxon>
        <taxon>Fungi</taxon>
        <taxon>Dikarya</taxon>
        <taxon>Basidiomycota</taxon>
        <taxon>Agaricomycotina</taxon>
        <taxon>Agaricomycetes</taxon>
        <taxon>Agaricomycetidae</taxon>
        <taxon>Agaricales</taxon>
        <taxon>Marasmiineae</taxon>
        <taxon>Physalacriaceae</taxon>
        <taxon>Armillaria</taxon>
    </lineage>
</organism>
<feature type="non-terminal residue" evidence="1">
    <location>
        <position position="128"/>
    </location>
</feature>
<evidence type="ECO:0000313" key="1">
    <source>
        <dbReference type="EMBL" id="KAK0459895.1"/>
    </source>
</evidence>
<dbReference type="AlphaFoldDB" id="A0AA39KF03"/>
<gene>
    <name evidence="1" type="ORF">IW261DRAFT_1350590</name>
</gene>
<name>A0AA39KF03_9AGAR</name>
<reference evidence="1" key="1">
    <citation type="submission" date="2023-06" db="EMBL/GenBank/DDBJ databases">
        <authorList>
            <consortium name="Lawrence Berkeley National Laboratory"/>
            <person name="Ahrendt S."/>
            <person name="Sahu N."/>
            <person name="Indic B."/>
            <person name="Wong-Bajracharya J."/>
            <person name="Merenyi Z."/>
            <person name="Ke H.-M."/>
            <person name="Monk M."/>
            <person name="Kocsube S."/>
            <person name="Drula E."/>
            <person name="Lipzen A."/>
            <person name="Balint B."/>
            <person name="Henrissat B."/>
            <person name="Andreopoulos B."/>
            <person name="Martin F.M."/>
            <person name="Harder C.B."/>
            <person name="Rigling D."/>
            <person name="Ford K.L."/>
            <person name="Foster G.D."/>
            <person name="Pangilinan J."/>
            <person name="Papanicolaou A."/>
            <person name="Barry K."/>
            <person name="LaButti K."/>
            <person name="Viragh M."/>
            <person name="Koriabine M."/>
            <person name="Yan M."/>
            <person name="Riley R."/>
            <person name="Champramary S."/>
            <person name="Plett K.L."/>
            <person name="Tsai I.J."/>
            <person name="Slot J."/>
            <person name="Sipos G."/>
            <person name="Plett J."/>
            <person name="Nagy L.G."/>
            <person name="Grigoriev I.V."/>
        </authorList>
    </citation>
    <scope>NUCLEOTIDE SEQUENCE</scope>
    <source>
        <strain evidence="1">ICMP 16352</strain>
    </source>
</reference>
<proteinExistence type="predicted"/>
<dbReference type="EMBL" id="JAUEPR010000202">
    <property type="protein sequence ID" value="KAK0459895.1"/>
    <property type="molecule type" value="Genomic_DNA"/>
</dbReference>
<keyword evidence="2" id="KW-1185">Reference proteome</keyword>
<protein>
    <submittedName>
        <fullName evidence="1">Uncharacterized protein</fullName>
    </submittedName>
</protein>
<evidence type="ECO:0000313" key="2">
    <source>
        <dbReference type="Proteomes" id="UP001175227"/>
    </source>
</evidence>
<accession>A0AA39KF03</accession>
<dbReference type="Proteomes" id="UP001175227">
    <property type="component" value="Unassembled WGS sequence"/>
</dbReference>
<comment type="caution">
    <text evidence="1">The sequence shown here is derived from an EMBL/GenBank/DDBJ whole genome shotgun (WGS) entry which is preliminary data.</text>
</comment>
<sequence length="128" mass="14151">MASSVTTSLTNSLPGSVPKLDATGLNWAIFSIRFHDAVEPKGFWGHFSGATPSPAVSSPPTQAELTAVEAWQKDERSARSLLTQKIPDSMLMRIHSKPTVQERWEAIVDEYTNKGAYAQTDLRNLFME</sequence>
<dbReference type="Pfam" id="PF14223">
    <property type="entry name" value="Retrotran_gag_2"/>
    <property type="match status" value="1"/>
</dbReference>